<reference evidence="7 8" key="1">
    <citation type="journal article" date="2015" name="Genome Announc.">
        <title>Expanding the biotechnology potential of lactobacilli through comparative genomics of 213 strains and associated genera.</title>
        <authorList>
            <person name="Sun Z."/>
            <person name="Harris H.M."/>
            <person name="McCann A."/>
            <person name="Guo C."/>
            <person name="Argimon S."/>
            <person name="Zhang W."/>
            <person name="Yang X."/>
            <person name="Jeffery I.B."/>
            <person name="Cooney J.C."/>
            <person name="Kagawa T.F."/>
            <person name="Liu W."/>
            <person name="Song Y."/>
            <person name="Salvetti E."/>
            <person name="Wrobel A."/>
            <person name="Rasinkangas P."/>
            <person name="Parkhill J."/>
            <person name="Rea M.C."/>
            <person name="O'Sullivan O."/>
            <person name="Ritari J."/>
            <person name="Douillard F.P."/>
            <person name="Paul Ross R."/>
            <person name="Yang R."/>
            <person name="Briner A.E."/>
            <person name="Felis G.E."/>
            <person name="de Vos W.M."/>
            <person name="Barrangou R."/>
            <person name="Klaenhammer T.R."/>
            <person name="Caufield P.W."/>
            <person name="Cui Y."/>
            <person name="Zhang H."/>
            <person name="O'Toole P.W."/>
        </authorList>
    </citation>
    <scope>NUCLEOTIDE SEQUENCE [LARGE SCALE GENOMIC DNA]</scope>
    <source>
        <strain evidence="7 8">DSM 22696</strain>
    </source>
</reference>
<evidence type="ECO:0000256" key="4">
    <source>
        <dbReference type="ARBA" id="ARBA00023002"/>
    </source>
</evidence>
<evidence type="ECO:0000313" key="7">
    <source>
        <dbReference type="EMBL" id="KRN96959.1"/>
    </source>
</evidence>
<dbReference type="EMBL" id="BJUD01000001">
    <property type="protein sequence ID" value="GEK27718.1"/>
    <property type="molecule type" value="Genomic_DNA"/>
</dbReference>
<evidence type="ECO:0000313" key="6">
    <source>
        <dbReference type="EMBL" id="GEK27718.1"/>
    </source>
</evidence>
<keyword evidence="3" id="KW-0285">Flavoprotein</keyword>
<dbReference type="RefSeq" id="WP_057808869.1">
    <property type="nucleotide sequence ID" value="NZ_BJUD01000001.1"/>
</dbReference>
<dbReference type="SUPFAM" id="SSF54373">
    <property type="entry name" value="FAD-linked reductases, C-terminal domain"/>
    <property type="match status" value="1"/>
</dbReference>
<name>A0A0R2L5G0_9LACO</name>
<dbReference type="Proteomes" id="UP000051139">
    <property type="component" value="Unassembled WGS sequence"/>
</dbReference>
<dbReference type="InterPro" id="IPR036188">
    <property type="entry name" value="FAD/NAD-bd_sf"/>
</dbReference>
<feature type="domain" description="FAD dependent oxidoreductase" evidence="5">
    <location>
        <begin position="4"/>
        <end position="343"/>
    </location>
</feature>
<dbReference type="Gene3D" id="3.50.50.60">
    <property type="entry name" value="FAD/NAD(P)-binding domain"/>
    <property type="match status" value="1"/>
</dbReference>
<evidence type="ECO:0000256" key="1">
    <source>
        <dbReference type="ARBA" id="ARBA00001974"/>
    </source>
</evidence>
<protein>
    <submittedName>
        <fullName evidence="7">Glycine D-amino acid oxidase</fullName>
    </submittedName>
    <submittedName>
        <fullName evidence="6">Oxidoreductase</fullName>
    </submittedName>
</protein>
<dbReference type="PANTHER" id="PTHR13847:SF286">
    <property type="entry name" value="D-AMINO ACID DEHYDROGENASE"/>
    <property type="match status" value="1"/>
</dbReference>
<gene>
    <name evidence="7" type="ORF">IV55_GL000834</name>
    <name evidence="6" type="ORF">LSI01_00290</name>
</gene>
<dbReference type="SUPFAM" id="SSF51971">
    <property type="entry name" value="Nucleotide-binding domain"/>
    <property type="match status" value="1"/>
</dbReference>
<comment type="caution">
    <text evidence="7">The sequence shown here is derived from an EMBL/GenBank/DDBJ whole genome shotgun (WGS) entry which is preliminary data.</text>
</comment>
<comment type="cofactor">
    <cofactor evidence="1">
        <name>FAD</name>
        <dbReference type="ChEBI" id="CHEBI:57692"/>
    </cofactor>
</comment>
<evidence type="ECO:0000313" key="9">
    <source>
        <dbReference type="Proteomes" id="UP000321429"/>
    </source>
</evidence>
<evidence type="ECO:0000256" key="3">
    <source>
        <dbReference type="ARBA" id="ARBA00022630"/>
    </source>
</evidence>
<dbReference type="GO" id="GO:0005737">
    <property type="term" value="C:cytoplasm"/>
    <property type="evidence" value="ECO:0007669"/>
    <property type="project" value="TreeGrafter"/>
</dbReference>
<comment type="similarity">
    <text evidence="2">Belongs to the DadA oxidoreductase family.</text>
</comment>
<dbReference type="PANTHER" id="PTHR13847">
    <property type="entry name" value="SARCOSINE DEHYDROGENASE-RELATED"/>
    <property type="match status" value="1"/>
</dbReference>
<dbReference type="PATRIC" id="fig|348151.3.peg.859"/>
<sequence length="363" mass="38931">MPTKIAIIGGGIVGSTAAFYLHQQPGVEIIMFDDGTGQATKAAAGIISPWLSKRRNQQWYRLARDGAGLFHELAIDAHLTGTSFARTGTIITRDDSDDLDALEQLAYERRDSAPTMGEIYRLNEASIKALLPFVHHSAPGILITGGARIDGQLFCAQLQQAANVIPRPGRVSFNEKGDLVANGQIEKFDLVIAAVGAWLPELLNPLGLTTAVRPQKGQLLELKTPVYQTTQPQPVLMPEGERDFIPTTPGQLIVGATHENDQGFDLTPSVEVENDLLASANRVTQTLTTQDITGIRVGTRAYTQDFAPFFGTLVGHESILVASGLGSSGLTTGPLIGQLLAQMAIGQTVATERYTKATSQYIS</sequence>
<dbReference type="STRING" id="348151.IV55_GL000834"/>
<dbReference type="InterPro" id="IPR006076">
    <property type="entry name" value="FAD-dep_OxRdtase"/>
</dbReference>
<evidence type="ECO:0000313" key="8">
    <source>
        <dbReference type="Proteomes" id="UP000051139"/>
    </source>
</evidence>
<keyword evidence="4" id="KW-0560">Oxidoreductase</keyword>
<dbReference type="EMBL" id="JQCB01000002">
    <property type="protein sequence ID" value="KRN96959.1"/>
    <property type="molecule type" value="Genomic_DNA"/>
</dbReference>
<accession>A0A0R2L5G0</accession>
<evidence type="ECO:0000259" key="5">
    <source>
        <dbReference type="Pfam" id="PF01266"/>
    </source>
</evidence>
<dbReference type="AlphaFoldDB" id="A0A0R2L5G0"/>
<dbReference type="GO" id="GO:0016491">
    <property type="term" value="F:oxidoreductase activity"/>
    <property type="evidence" value="ECO:0007669"/>
    <property type="project" value="UniProtKB-KW"/>
</dbReference>
<dbReference type="Gene3D" id="3.30.9.10">
    <property type="entry name" value="D-Amino Acid Oxidase, subunit A, domain 2"/>
    <property type="match status" value="1"/>
</dbReference>
<evidence type="ECO:0000256" key="2">
    <source>
        <dbReference type="ARBA" id="ARBA00009410"/>
    </source>
</evidence>
<proteinExistence type="inferred from homology"/>
<reference evidence="6 9" key="2">
    <citation type="submission" date="2019-07" db="EMBL/GenBank/DDBJ databases">
        <title>Whole genome shotgun sequence of Lactobacillus siliginis NBRC 101315.</title>
        <authorList>
            <person name="Hosoyama A."/>
            <person name="Uohara A."/>
            <person name="Ohji S."/>
            <person name="Ichikawa N."/>
        </authorList>
    </citation>
    <scope>NUCLEOTIDE SEQUENCE [LARGE SCALE GENOMIC DNA]</scope>
    <source>
        <strain evidence="6 9">NBRC 101315</strain>
    </source>
</reference>
<organism evidence="7 8">
    <name type="scientific">Furfurilactobacillus siliginis</name>
    <dbReference type="NCBI Taxonomy" id="348151"/>
    <lineage>
        <taxon>Bacteria</taxon>
        <taxon>Bacillati</taxon>
        <taxon>Bacillota</taxon>
        <taxon>Bacilli</taxon>
        <taxon>Lactobacillales</taxon>
        <taxon>Lactobacillaceae</taxon>
        <taxon>Furfurilactobacillus</taxon>
    </lineage>
</organism>
<keyword evidence="8" id="KW-1185">Reference proteome</keyword>
<dbReference type="OrthoDB" id="9805337at2"/>
<dbReference type="Proteomes" id="UP000321429">
    <property type="component" value="Unassembled WGS sequence"/>
</dbReference>
<dbReference type="Pfam" id="PF01266">
    <property type="entry name" value="DAO"/>
    <property type="match status" value="1"/>
</dbReference>